<evidence type="ECO:0000313" key="1">
    <source>
        <dbReference type="EMBL" id="KAF7369103.1"/>
    </source>
</evidence>
<dbReference type="OrthoDB" id="3139566at2759"/>
<keyword evidence="2" id="KW-1185">Reference proteome</keyword>
<accession>A0A8H7DEE4</accession>
<comment type="caution">
    <text evidence="1">The sequence shown here is derived from an EMBL/GenBank/DDBJ whole genome shotgun (WGS) entry which is preliminary data.</text>
</comment>
<evidence type="ECO:0008006" key="3">
    <source>
        <dbReference type="Google" id="ProtNLM"/>
    </source>
</evidence>
<organism evidence="1 2">
    <name type="scientific">Mycena venus</name>
    <dbReference type="NCBI Taxonomy" id="2733690"/>
    <lineage>
        <taxon>Eukaryota</taxon>
        <taxon>Fungi</taxon>
        <taxon>Dikarya</taxon>
        <taxon>Basidiomycota</taxon>
        <taxon>Agaricomycotina</taxon>
        <taxon>Agaricomycetes</taxon>
        <taxon>Agaricomycetidae</taxon>
        <taxon>Agaricales</taxon>
        <taxon>Marasmiineae</taxon>
        <taxon>Mycenaceae</taxon>
        <taxon>Mycena</taxon>
    </lineage>
</organism>
<sequence length="207" mass="23226">MPLLRYLDLDILDYSVPIDAETFGDVPLLRRVVLNDIAASEITLPWAQLTSLALNRVTLQECIPVLKQTPNLVHCELRLFYSEDDDGADVIALPCLESLAFNDPGDVIHPATQYLNAFVVPSLCHLRIPERLLGPNPLDSLTLFMSKSGSKVQKLCIIGERVVPRYLYRKALPSLGLSFSLHQDWMANPEEYSDESDSYYTSDASEE</sequence>
<dbReference type="Proteomes" id="UP000620124">
    <property type="component" value="Unassembled WGS sequence"/>
</dbReference>
<proteinExistence type="predicted"/>
<gene>
    <name evidence="1" type="ORF">MVEN_00237500</name>
</gene>
<dbReference type="EMBL" id="JACAZI010000002">
    <property type="protein sequence ID" value="KAF7369103.1"/>
    <property type="molecule type" value="Genomic_DNA"/>
</dbReference>
<reference evidence="1" key="1">
    <citation type="submission" date="2020-05" db="EMBL/GenBank/DDBJ databases">
        <title>Mycena genomes resolve the evolution of fungal bioluminescence.</title>
        <authorList>
            <person name="Tsai I.J."/>
        </authorList>
    </citation>
    <scope>NUCLEOTIDE SEQUENCE</scope>
    <source>
        <strain evidence="1">CCC161011</strain>
    </source>
</reference>
<name>A0A8H7DEE4_9AGAR</name>
<evidence type="ECO:0000313" key="2">
    <source>
        <dbReference type="Proteomes" id="UP000620124"/>
    </source>
</evidence>
<protein>
    <recommendedName>
        <fullName evidence="3">F-box domain-containing protein</fullName>
    </recommendedName>
</protein>
<dbReference type="AlphaFoldDB" id="A0A8H7DEE4"/>